<accession>A0A821H3W8</accession>
<keyword evidence="2" id="KW-1185">Reference proteome</keyword>
<reference evidence="1" key="1">
    <citation type="submission" date="2021-02" db="EMBL/GenBank/DDBJ databases">
        <authorList>
            <person name="Nowell W R."/>
        </authorList>
    </citation>
    <scope>NUCLEOTIDE SEQUENCE</scope>
</reference>
<dbReference type="EMBL" id="CAJOBP010032586">
    <property type="protein sequence ID" value="CAF4679383.1"/>
    <property type="molecule type" value="Genomic_DNA"/>
</dbReference>
<protein>
    <submittedName>
        <fullName evidence="1">Uncharacterized protein</fullName>
    </submittedName>
</protein>
<feature type="non-terminal residue" evidence="1">
    <location>
        <position position="1"/>
    </location>
</feature>
<name>A0A821H3W8_9BILA</name>
<evidence type="ECO:0000313" key="1">
    <source>
        <dbReference type="EMBL" id="CAF4679383.1"/>
    </source>
</evidence>
<comment type="caution">
    <text evidence="1">The sequence shown here is derived from an EMBL/GenBank/DDBJ whole genome shotgun (WGS) entry which is preliminary data.</text>
</comment>
<dbReference type="AlphaFoldDB" id="A0A821H3W8"/>
<evidence type="ECO:0000313" key="2">
    <source>
        <dbReference type="Proteomes" id="UP000663873"/>
    </source>
</evidence>
<dbReference type="Proteomes" id="UP000663873">
    <property type="component" value="Unassembled WGS sequence"/>
</dbReference>
<proteinExistence type="predicted"/>
<gene>
    <name evidence="1" type="ORF">UJA718_LOCUS35164</name>
</gene>
<sequence length="69" mass="8108">IPDSKKSWSRPEIKVDWIGQERVIQLEVDEYLQQERDDLRAIDDDLAKLIQQAAFEIGFEHILLNLKST</sequence>
<organism evidence="1 2">
    <name type="scientific">Rotaria socialis</name>
    <dbReference type="NCBI Taxonomy" id="392032"/>
    <lineage>
        <taxon>Eukaryota</taxon>
        <taxon>Metazoa</taxon>
        <taxon>Spiralia</taxon>
        <taxon>Gnathifera</taxon>
        <taxon>Rotifera</taxon>
        <taxon>Eurotatoria</taxon>
        <taxon>Bdelloidea</taxon>
        <taxon>Philodinida</taxon>
        <taxon>Philodinidae</taxon>
        <taxon>Rotaria</taxon>
    </lineage>
</organism>